<sequence>MDDTPTIPVRAVSADPPVNELYAWLDGMRGSRPVDHLPQYDAWQVFRYADAQQVLVDGESFSGDLRGARRAAGIDVAPSPVLERLTRASFFTMDRPTHRRYRALVNQAFTARLVTRLEPRIRRITADLFDQVAGAENFDLLKSLAHPLPMIVLCELLGVPPDDRRAFQGWAEVLLSPDSGQDRGADDPLAAQLQEMETYLHERIARCRADPGDDLISRLVDAEVDGERLTDDDITSLAAVLLLAGHGTTAMLLSNAVLCLDEQPAVAAELRADPSLLPGAIEEVFRYRGPLPRTLRLTTREVTIGGQTIPANRAVIVWTASANMDEAQFPEPWRFDIRRTPNRHLGFGHGMHFCLGAPLARMVSQIALMTLFQRCAEVSVDRSAPLQYRAPRVNLGVRALPVDVRWT</sequence>
<dbReference type="GO" id="GO:0016705">
    <property type="term" value="F:oxidoreductase activity, acting on paired donors, with incorporation or reduction of molecular oxygen"/>
    <property type="evidence" value="ECO:0007669"/>
    <property type="project" value="InterPro"/>
</dbReference>
<evidence type="ECO:0000256" key="4">
    <source>
        <dbReference type="ARBA" id="ARBA00023002"/>
    </source>
</evidence>
<proteinExistence type="inferred from homology"/>
<keyword evidence="4 7" id="KW-0560">Oxidoreductase</keyword>
<comment type="caution">
    <text evidence="8">The sequence shown here is derived from an EMBL/GenBank/DDBJ whole genome shotgun (WGS) entry which is preliminary data.</text>
</comment>
<dbReference type="CDD" id="cd11032">
    <property type="entry name" value="P450_EryK-like"/>
    <property type="match status" value="1"/>
</dbReference>
<dbReference type="GO" id="GO:0005506">
    <property type="term" value="F:iron ion binding"/>
    <property type="evidence" value="ECO:0007669"/>
    <property type="project" value="InterPro"/>
</dbReference>
<name>A0A8J3BSA2_9ACTN</name>
<evidence type="ECO:0000256" key="1">
    <source>
        <dbReference type="ARBA" id="ARBA00010617"/>
    </source>
</evidence>
<dbReference type="SUPFAM" id="SSF48264">
    <property type="entry name" value="Cytochrome P450"/>
    <property type="match status" value="1"/>
</dbReference>
<keyword evidence="2 7" id="KW-0349">Heme</keyword>
<evidence type="ECO:0000256" key="5">
    <source>
        <dbReference type="ARBA" id="ARBA00023004"/>
    </source>
</evidence>
<dbReference type="InterPro" id="IPR036396">
    <property type="entry name" value="Cyt_P450_sf"/>
</dbReference>
<dbReference type="PROSITE" id="PS00086">
    <property type="entry name" value="CYTOCHROME_P450"/>
    <property type="match status" value="1"/>
</dbReference>
<dbReference type="InterPro" id="IPR001128">
    <property type="entry name" value="Cyt_P450"/>
</dbReference>
<keyword evidence="3 7" id="KW-0479">Metal-binding</keyword>
<dbReference type="RefSeq" id="WP_189077227.1">
    <property type="nucleotide sequence ID" value="NZ_BMMX01000001.1"/>
</dbReference>
<dbReference type="FunFam" id="1.10.630.10:FF:000018">
    <property type="entry name" value="Cytochrome P450 monooxygenase"/>
    <property type="match status" value="1"/>
</dbReference>
<keyword evidence="9" id="KW-1185">Reference proteome</keyword>
<dbReference type="GO" id="GO:0020037">
    <property type="term" value="F:heme binding"/>
    <property type="evidence" value="ECO:0007669"/>
    <property type="project" value="InterPro"/>
</dbReference>
<comment type="similarity">
    <text evidence="1 7">Belongs to the cytochrome P450 family.</text>
</comment>
<dbReference type="PRINTS" id="PR00359">
    <property type="entry name" value="BP450"/>
</dbReference>
<dbReference type="InterPro" id="IPR002397">
    <property type="entry name" value="Cyt_P450_B"/>
</dbReference>
<keyword evidence="5 7" id="KW-0408">Iron</keyword>
<dbReference type="InterPro" id="IPR017972">
    <property type="entry name" value="Cyt_P450_CS"/>
</dbReference>
<keyword evidence="6 7" id="KW-0503">Monooxygenase</keyword>
<reference evidence="8" key="1">
    <citation type="journal article" date="2014" name="Int. J. Syst. Evol. Microbiol.">
        <title>Complete genome sequence of Corynebacterium casei LMG S-19264T (=DSM 44701T), isolated from a smear-ripened cheese.</title>
        <authorList>
            <consortium name="US DOE Joint Genome Institute (JGI-PGF)"/>
            <person name="Walter F."/>
            <person name="Albersmeier A."/>
            <person name="Kalinowski J."/>
            <person name="Ruckert C."/>
        </authorList>
    </citation>
    <scope>NUCLEOTIDE SEQUENCE</scope>
    <source>
        <strain evidence="8">CGMCC 4.7299</strain>
    </source>
</reference>
<evidence type="ECO:0000313" key="9">
    <source>
        <dbReference type="Proteomes" id="UP000656042"/>
    </source>
</evidence>
<dbReference type="Pfam" id="PF00067">
    <property type="entry name" value="p450"/>
    <property type="match status" value="1"/>
</dbReference>
<dbReference type="GO" id="GO:0017000">
    <property type="term" value="P:antibiotic biosynthetic process"/>
    <property type="evidence" value="ECO:0007669"/>
    <property type="project" value="UniProtKB-ARBA"/>
</dbReference>
<evidence type="ECO:0000313" key="8">
    <source>
        <dbReference type="EMBL" id="GGK72945.1"/>
    </source>
</evidence>
<dbReference type="EMBL" id="BMMX01000001">
    <property type="protein sequence ID" value="GGK72945.1"/>
    <property type="molecule type" value="Genomic_DNA"/>
</dbReference>
<dbReference type="PANTHER" id="PTHR46696">
    <property type="entry name" value="P450, PUTATIVE (EUROFUNG)-RELATED"/>
    <property type="match status" value="1"/>
</dbReference>
<protein>
    <submittedName>
        <fullName evidence="8">Cytochrome P450</fullName>
    </submittedName>
</protein>
<accession>A0A8J3BSA2</accession>
<organism evidence="8 9">
    <name type="scientific">Mangrovihabitans endophyticus</name>
    <dbReference type="NCBI Taxonomy" id="1751298"/>
    <lineage>
        <taxon>Bacteria</taxon>
        <taxon>Bacillati</taxon>
        <taxon>Actinomycetota</taxon>
        <taxon>Actinomycetes</taxon>
        <taxon>Micromonosporales</taxon>
        <taxon>Micromonosporaceae</taxon>
        <taxon>Mangrovihabitans</taxon>
    </lineage>
</organism>
<dbReference type="Gene3D" id="1.10.630.10">
    <property type="entry name" value="Cytochrome P450"/>
    <property type="match status" value="1"/>
</dbReference>
<evidence type="ECO:0000256" key="6">
    <source>
        <dbReference type="ARBA" id="ARBA00023033"/>
    </source>
</evidence>
<evidence type="ECO:0000256" key="2">
    <source>
        <dbReference type="ARBA" id="ARBA00022617"/>
    </source>
</evidence>
<gene>
    <name evidence="8" type="ORF">GCM10012284_03590</name>
</gene>
<dbReference type="Proteomes" id="UP000656042">
    <property type="component" value="Unassembled WGS sequence"/>
</dbReference>
<evidence type="ECO:0000256" key="3">
    <source>
        <dbReference type="ARBA" id="ARBA00022723"/>
    </source>
</evidence>
<dbReference type="AlphaFoldDB" id="A0A8J3BSA2"/>
<dbReference type="GO" id="GO:0004497">
    <property type="term" value="F:monooxygenase activity"/>
    <property type="evidence" value="ECO:0007669"/>
    <property type="project" value="UniProtKB-KW"/>
</dbReference>
<evidence type="ECO:0000256" key="7">
    <source>
        <dbReference type="RuleBase" id="RU000461"/>
    </source>
</evidence>
<dbReference type="PANTHER" id="PTHR46696:SF6">
    <property type="entry name" value="P450, PUTATIVE (EUROFUNG)-RELATED"/>
    <property type="match status" value="1"/>
</dbReference>
<reference evidence="8" key="2">
    <citation type="submission" date="2020-09" db="EMBL/GenBank/DDBJ databases">
        <authorList>
            <person name="Sun Q."/>
            <person name="Zhou Y."/>
        </authorList>
    </citation>
    <scope>NUCLEOTIDE SEQUENCE</scope>
    <source>
        <strain evidence="8">CGMCC 4.7299</strain>
    </source>
</reference>